<name>A0A8S9LL45_BRACR</name>
<organism evidence="1 2">
    <name type="scientific">Brassica cretica</name>
    <name type="common">Mustard</name>
    <dbReference type="NCBI Taxonomy" id="69181"/>
    <lineage>
        <taxon>Eukaryota</taxon>
        <taxon>Viridiplantae</taxon>
        <taxon>Streptophyta</taxon>
        <taxon>Embryophyta</taxon>
        <taxon>Tracheophyta</taxon>
        <taxon>Spermatophyta</taxon>
        <taxon>Magnoliopsida</taxon>
        <taxon>eudicotyledons</taxon>
        <taxon>Gunneridae</taxon>
        <taxon>Pentapetalae</taxon>
        <taxon>rosids</taxon>
        <taxon>malvids</taxon>
        <taxon>Brassicales</taxon>
        <taxon>Brassicaceae</taxon>
        <taxon>Brassiceae</taxon>
        <taxon>Brassica</taxon>
    </lineage>
</organism>
<dbReference type="EMBL" id="QGKW02000276">
    <property type="protein sequence ID" value="KAF2608740.1"/>
    <property type="molecule type" value="Genomic_DNA"/>
</dbReference>
<comment type="caution">
    <text evidence="1">The sequence shown here is derived from an EMBL/GenBank/DDBJ whole genome shotgun (WGS) entry which is preliminary data.</text>
</comment>
<evidence type="ECO:0000313" key="2">
    <source>
        <dbReference type="Proteomes" id="UP000712281"/>
    </source>
</evidence>
<evidence type="ECO:0000313" key="1">
    <source>
        <dbReference type="EMBL" id="KAF2608740.1"/>
    </source>
</evidence>
<dbReference type="AlphaFoldDB" id="A0A8S9LL45"/>
<dbReference type="Proteomes" id="UP000712281">
    <property type="component" value="Unassembled WGS sequence"/>
</dbReference>
<accession>A0A8S9LL45</accession>
<gene>
    <name evidence="1" type="ORF">F2Q68_00044562</name>
</gene>
<reference evidence="1" key="1">
    <citation type="submission" date="2019-12" db="EMBL/GenBank/DDBJ databases">
        <title>Genome sequencing and annotation of Brassica cretica.</title>
        <authorList>
            <person name="Studholme D.J."/>
            <person name="Sarris P.F."/>
        </authorList>
    </citation>
    <scope>NUCLEOTIDE SEQUENCE</scope>
    <source>
        <strain evidence="1">PFS-001/15</strain>
        <tissue evidence="1">Leaf</tissue>
    </source>
</reference>
<protein>
    <submittedName>
        <fullName evidence="1">Uncharacterized protein</fullName>
    </submittedName>
</protein>
<sequence length="75" mass="8854">MENTTSLLQNLKVIWWEWDHTLVEEGKMGLDISSGWEFPHVFIFGEMKKAMKMLWMQYRPWPKAREAAALGAKLD</sequence>
<proteinExistence type="predicted"/>